<keyword evidence="1" id="KW-1133">Transmembrane helix</keyword>
<organism evidence="2 3">
    <name type="scientific">Marinobacter lipolyticus SM19</name>
    <dbReference type="NCBI Taxonomy" id="1318628"/>
    <lineage>
        <taxon>Bacteria</taxon>
        <taxon>Pseudomonadati</taxon>
        <taxon>Pseudomonadota</taxon>
        <taxon>Gammaproteobacteria</taxon>
        <taxon>Pseudomonadales</taxon>
        <taxon>Marinobacteraceae</taxon>
        <taxon>Marinobacter</taxon>
    </lineage>
</organism>
<keyword evidence="3" id="KW-1185">Reference proteome</keyword>
<dbReference type="AlphaFoldDB" id="R8AW42"/>
<keyword evidence="1" id="KW-0472">Membrane</keyword>
<dbReference type="EMBL" id="ASAD01000034">
    <property type="protein sequence ID" value="EON90543.1"/>
    <property type="molecule type" value="Genomic_DNA"/>
</dbReference>
<sequence length="116" mass="13227">TLGTARNRVFLQPRYVLKGIMKHLFILFCGVVLVGCASNQNRAPGGNERYYGASEYCLNLKKRATDDLSNPDNYRQYQDECEFYGGSEPPKEDQNRECILNMILGGSCSEAYEKWK</sequence>
<evidence type="ECO:0000313" key="3">
    <source>
        <dbReference type="Proteomes" id="UP000016540"/>
    </source>
</evidence>
<proteinExistence type="predicted"/>
<feature type="transmembrane region" description="Helical" evidence="1">
    <location>
        <begin position="20"/>
        <end position="39"/>
    </location>
</feature>
<gene>
    <name evidence="2" type="ORF">MARLIPOL_18278</name>
</gene>
<feature type="non-terminal residue" evidence="2">
    <location>
        <position position="1"/>
    </location>
</feature>
<comment type="caution">
    <text evidence="2">The sequence shown here is derived from an EMBL/GenBank/DDBJ whole genome shotgun (WGS) entry which is preliminary data.</text>
</comment>
<dbReference type="Proteomes" id="UP000016540">
    <property type="component" value="Unassembled WGS sequence"/>
</dbReference>
<accession>R8AW42</accession>
<evidence type="ECO:0000256" key="1">
    <source>
        <dbReference type="SAM" id="Phobius"/>
    </source>
</evidence>
<keyword evidence="1" id="KW-0812">Transmembrane</keyword>
<name>R8AW42_9GAMM</name>
<evidence type="ECO:0000313" key="2">
    <source>
        <dbReference type="EMBL" id="EON90543.1"/>
    </source>
</evidence>
<dbReference type="HOGENOM" id="CLU_2102101_0_0_6"/>
<reference evidence="2 3" key="1">
    <citation type="journal article" date="2013" name="Genome Announc.">
        <title>Draft Genome Sequence of the Moderately Halophilic Bacterium Marinobacter lipolyticus Strain SM19.</title>
        <authorList>
            <person name="Papke R.T."/>
            <person name="de la Haba R.R."/>
            <person name="Infante-Dominguez C."/>
            <person name="Perez D."/>
            <person name="Sanchez-Porro C."/>
            <person name="Lapierre P."/>
            <person name="Ventosa A."/>
        </authorList>
    </citation>
    <scope>NUCLEOTIDE SEQUENCE [LARGE SCALE GENOMIC DNA]</scope>
    <source>
        <strain evidence="2 3">SM19</strain>
    </source>
</reference>
<protein>
    <submittedName>
        <fullName evidence="2">Uncharacterized protein</fullName>
    </submittedName>
</protein>